<dbReference type="InterPro" id="IPR036860">
    <property type="entry name" value="SH2_dom_sf"/>
</dbReference>
<evidence type="ECO:0000256" key="3">
    <source>
        <dbReference type="SAM" id="MobiDB-lite"/>
    </source>
</evidence>
<protein>
    <recommendedName>
        <fullName evidence="4">SH2 domain-containing protein</fullName>
    </recommendedName>
</protein>
<feature type="compositionally biased region" description="Low complexity" evidence="3">
    <location>
        <begin position="222"/>
        <end position="242"/>
    </location>
</feature>
<keyword evidence="1 2" id="KW-0727">SH2 domain</keyword>
<dbReference type="PANTHER" id="PTHR19969:SF5">
    <property type="entry name" value="CRK-LIKE PROTEIN"/>
    <property type="match status" value="1"/>
</dbReference>
<evidence type="ECO:0000313" key="5">
    <source>
        <dbReference type="EMBL" id="EDQ91755.1"/>
    </source>
</evidence>
<organism evidence="5 6">
    <name type="scientific">Monosiga brevicollis</name>
    <name type="common">Choanoflagellate</name>
    <dbReference type="NCBI Taxonomy" id="81824"/>
    <lineage>
        <taxon>Eukaryota</taxon>
        <taxon>Choanoflagellata</taxon>
        <taxon>Craspedida</taxon>
        <taxon>Salpingoecidae</taxon>
        <taxon>Monosiga</taxon>
    </lineage>
</organism>
<reference evidence="5 6" key="1">
    <citation type="journal article" date="2008" name="Nature">
        <title>The genome of the choanoflagellate Monosiga brevicollis and the origin of metazoans.</title>
        <authorList>
            <consortium name="JGI Sequencing"/>
            <person name="King N."/>
            <person name="Westbrook M.J."/>
            <person name="Young S.L."/>
            <person name="Kuo A."/>
            <person name="Abedin M."/>
            <person name="Chapman J."/>
            <person name="Fairclough S."/>
            <person name="Hellsten U."/>
            <person name="Isogai Y."/>
            <person name="Letunic I."/>
            <person name="Marr M."/>
            <person name="Pincus D."/>
            <person name="Putnam N."/>
            <person name="Rokas A."/>
            <person name="Wright K.J."/>
            <person name="Zuzow R."/>
            <person name="Dirks W."/>
            <person name="Good M."/>
            <person name="Goodstein D."/>
            <person name="Lemons D."/>
            <person name="Li W."/>
            <person name="Lyons J.B."/>
            <person name="Morris A."/>
            <person name="Nichols S."/>
            <person name="Richter D.J."/>
            <person name="Salamov A."/>
            <person name="Bork P."/>
            <person name="Lim W.A."/>
            <person name="Manning G."/>
            <person name="Miller W.T."/>
            <person name="McGinnis W."/>
            <person name="Shapiro H."/>
            <person name="Tjian R."/>
            <person name="Grigoriev I.V."/>
            <person name="Rokhsar D."/>
        </authorList>
    </citation>
    <scope>NUCLEOTIDE SEQUENCE [LARGE SCALE GENOMIC DNA]</scope>
    <source>
        <strain evidence="6">MX1 / ATCC 50154</strain>
    </source>
</reference>
<feature type="compositionally biased region" description="Polar residues" evidence="3">
    <location>
        <begin position="303"/>
        <end position="316"/>
    </location>
</feature>
<dbReference type="KEGG" id="mbr:MONBRDRAFT_5748"/>
<dbReference type="InterPro" id="IPR051184">
    <property type="entry name" value="Tyrosine-phos_adapter"/>
</dbReference>
<gene>
    <name evidence="5" type="ORF">MONBRDRAFT_5748</name>
</gene>
<dbReference type="Proteomes" id="UP000001357">
    <property type="component" value="Unassembled WGS sequence"/>
</dbReference>
<dbReference type="Pfam" id="PF00017">
    <property type="entry name" value="SH2"/>
    <property type="match status" value="1"/>
</dbReference>
<dbReference type="PANTHER" id="PTHR19969">
    <property type="entry name" value="SH2-SH3 ADAPTOR PROTEIN-RELATED"/>
    <property type="match status" value="1"/>
</dbReference>
<feature type="region of interest" description="Disordered" evidence="3">
    <location>
        <begin position="298"/>
        <end position="321"/>
    </location>
</feature>
<evidence type="ECO:0000259" key="4">
    <source>
        <dbReference type="PROSITE" id="PS50001"/>
    </source>
</evidence>
<dbReference type="InterPro" id="IPR000980">
    <property type="entry name" value="SH2"/>
</dbReference>
<evidence type="ECO:0000256" key="1">
    <source>
        <dbReference type="ARBA" id="ARBA00022999"/>
    </source>
</evidence>
<dbReference type="GO" id="GO:0035591">
    <property type="term" value="F:signaling adaptor activity"/>
    <property type="evidence" value="ECO:0000318"/>
    <property type="project" value="GO_Central"/>
</dbReference>
<evidence type="ECO:0000313" key="6">
    <source>
        <dbReference type="Proteomes" id="UP000001357"/>
    </source>
</evidence>
<accession>A9USC2</accession>
<evidence type="ECO:0000256" key="2">
    <source>
        <dbReference type="PROSITE-ProRule" id="PRU00191"/>
    </source>
</evidence>
<dbReference type="GO" id="GO:0005737">
    <property type="term" value="C:cytoplasm"/>
    <property type="evidence" value="ECO:0000318"/>
    <property type="project" value="GO_Central"/>
</dbReference>
<keyword evidence="6" id="KW-1185">Reference proteome</keyword>
<dbReference type="AlphaFoldDB" id="A9USC2"/>
<dbReference type="GO" id="GO:0016477">
    <property type="term" value="P:cell migration"/>
    <property type="evidence" value="ECO:0000318"/>
    <property type="project" value="GO_Central"/>
</dbReference>
<feature type="domain" description="SH2" evidence="4">
    <location>
        <begin position="4"/>
        <end position="103"/>
    </location>
</feature>
<dbReference type="SUPFAM" id="SSF55550">
    <property type="entry name" value="SH2 domain"/>
    <property type="match status" value="1"/>
</dbReference>
<dbReference type="EMBL" id="CH991544">
    <property type="protein sequence ID" value="EDQ91755.1"/>
    <property type="molecule type" value="Genomic_DNA"/>
</dbReference>
<dbReference type="SMART" id="SM00252">
    <property type="entry name" value="SH2"/>
    <property type="match status" value="1"/>
</dbReference>
<proteinExistence type="predicted"/>
<dbReference type="GO" id="GO:0007167">
    <property type="term" value="P:enzyme-linked receptor protein signaling pathway"/>
    <property type="evidence" value="ECO:0000318"/>
    <property type="project" value="GO_Central"/>
</dbReference>
<name>A9USC2_MONBE</name>
<dbReference type="PROSITE" id="PS50001">
    <property type="entry name" value="SH2"/>
    <property type="match status" value="1"/>
</dbReference>
<dbReference type="RefSeq" id="XP_001743041.1">
    <property type="nucleotide sequence ID" value="XM_001742989.1"/>
</dbReference>
<dbReference type="CDD" id="cd00173">
    <property type="entry name" value="SH2"/>
    <property type="match status" value="1"/>
</dbReference>
<sequence>MDRHYKGNISRQQAEQLLASRGTVVGDFVVRDTTKQQGRYVITFVYGQPQATQMGHNMVWATSRGFYIMDVKSFFQTMDELLDYLAQQVVPGFTVKLQVAPPAPAPVLAPGKPKRNAYDEMEMPWSGPKHEYEEIEFKDPKAQTTQAVLQADEYEVIDVVSARKAYEATRSLRHQPNPTASPAPRLPAATETKPPQINRTRKPTITTHSASPTTAPQPAPLSQPSSASSSPQQPSRQPVQPATHRATPAGSTSAPVAIMAEYATVDELRSGQSSAAVAPKTDAYSQLKTMGVPKSLRDASWQVGGSPSAHQQSSNGAMDDDFEDLDLDALAATLVLDGDDF</sequence>
<feature type="region of interest" description="Disordered" evidence="3">
    <location>
        <begin position="168"/>
        <end position="254"/>
    </location>
</feature>
<feature type="compositionally biased region" description="Low complexity" evidence="3">
    <location>
        <begin position="203"/>
        <end position="214"/>
    </location>
</feature>
<dbReference type="GO" id="GO:0030971">
    <property type="term" value="F:receptor tyrosine kinase binding"/>
    <property type="evidence" value="ECO:0000318"/>
    <property type="project" value="GO_Central"/>
</dbReference>
<dbReference type="Gene3D" id="3.30.505.10">
    <property type="entry name" value="SH2 domain"/>
    <property type="match status" value="1"/>
</dbReference>
<dbReference type="InParanoid" id="A9USC2"/>
<dbReference type="GeneID" id="5888268"/>